<proteinExistence type="predicted"/>
<name>A0A0E0CH37_9ORYZ</name>
<evidence type="ECO:0000313" key="2">
    <source>
        <dbReference type="EnsemblPlants" id="OMERI02G07940.1"/>
    </source>
</evidence>
<reference evidence="2" key="2">
    <citation type="submission" date="2018-05" db="EMBL/GenBank/DDBJ databases">
        <title>OmerRS3 (Oryza meridionalis Reference Sequence Version 3).</title>
        <authorList>
            <person name="Zhang J."/>
            <person name="Kudrna D."/>
            <person name="Lee S."/>
            <person name="Talag J."/>
            <person name="Welchert J."/>
            <person name="Wing R.A."/>
        </authorList>
    </citation>
    <scope>NUCLEOTIDE SEQUENCE [LARGE SCALE GENOMIC DNA]</scope>
    <source>
        <strain evidence="2">cv. OR44</strain>
    </source>
</reference>
<dbReference type="HOGENOM" id="CLU_2149458_0_0_1"/>
<protein>
    <submittedName>
        <fullName evidence="2">Uncharacterized protein</fullName>
    </submittedName>
</protein>
<dbReference type="Proteomes" id="UP000008021">
    <property type="component" value="Chromosome 2"/>
</dbReference>
<feature type="chain" id="PRO_5002355876" evidence="1">
    <location>
        <begin position="20"/>
        <end position="122"/>
    </location>
</feature>
<sequence length="122" mass="13851">MQQLNWVSLLLLLFFMVAALSSFVATAHRELPMARKVDEIGDHLQAKLDNQASSVSVTRATAKAENDHQEAVMRKCKNGRKNCKNFRTRKLPTDADGKIHFDGHMPFTADYHSVRRHPPSHN</sequence>
<dbReference type="Gramene" id="OMERI02G07940.1">
    <property type="protein sequence ID" value="OMERI02G07940.1"/>
    <property type="gene ID" value="OMERI02G07940"/>
</dbReference>
<reference evidence="2" key="1">
    <citation type="submission" date="2015-04" db="UniProtKB">
        <authorList>
            <consortium name="EnsemblPlants"/>
        </authorList>
    </citation>
    <scope>IDENTIFICATION</scope>
</reference>
<feature type="signal peptide" evidence="1">
    <location>
        <begin position="1"/>
        <end position="19"/>
    </location>
</feature>
<dbReference type="eggNOG" id="ENOG502R65I">
    <property type="taxonomic scope" value="Eukaryota"/>
</dbReference>
<keyword evidence="3" id="KW-1185">Reference proteome</keyword>
<evidence type="ECO:0000256" key="1">
    <source>
        <dbReference type="SAM" id="SignalP"/>
    </source>
</evidence>
<evidence type="ECO:0000313" key="3">
    <source>
        <dbReference type="Proteomes" id="UP000008021"/>
    </source>
</evidence>
<accession>A0A0E0CH37</accession>
<organism evidence="2">
    <name type="scientific">Oryza meridionalis</name>
    <dbReference type="NCBI Taxonomy" id="40149"/>
    <lineage>
        <taxon>Eukaryota</taxon>
        <taxon>Viridiplantae</taxon>
        <taxon>Streptophyta</taxon>
        <taxon>Embryophyta</taxon>
        <taxon>Tracheophyta</taxon>
        <taxon>Spermatophyta</taxon>
        <taxon>Magnoliopsida</taxon>
        <taxon>Liliopsida</taxon>
        <taxon>Poales</taxon>
        <taxon>Poaceae</taxon>
        <taxon>BOP clade</taxon>
        <taxon>Oryzoideae</taxon>
        <taxon>Oryzeae</taxon>
        <taxon>Oryzinae</taxon>
        <taxon>Oryza</taxon>
    </lineage>
</organism>
<dbReference type="EnsemblPlants" id="OMERI02G07940.1">
    <property type="protein sequence ID" value="OMERI02G07940.1"/>
    <property type="gene ID" value="OMERI02G07940"/>
</dbReference>
<keyword evidence="1" id="KW-0732">Signal</keyword>
<dbReference type="AlphaFoldDB" id="A0A0E0CH37"/>